<evidence type="ECO:0000256" key="2">
    <source>
        <dbReference type="ARBA" id="ARBA00012104"/>
    </source>
</evidence>
<dbReference type="EMBL" id="CP039712">
    <property type="protein sequence ID" value="QCI85985.1"/>
    <property type="molecule type" value="Genomic_DNA"/>
</dbReference>
<dbReference type="Pfam" id="PF08543">
    <property type="entry name" value="Phos_pyr_kin"/>
    <property type="match status" value="1"/>
</dbReference>
<keyword evidence="8" id="KW-0460">Magnesium</keyword>
<keyword evidence="7" id="KW-0067">ATP-binding</keyword>
<dbReference type="AlphaFoldDB" id="A0A4D7CPE5"/>
<dbReference type="PANTHER" id="PTHR20858">
    <property type="entry name" value="PHOSPHOMETHYLPYRIMIDINE KINASE"/>
    <property type="match status" value="1"/>
</dbReference>
<keyword evidence="16" id="KW-1185">Reference proteome</keyword>
<dbReference type="PANTHER" id="PTHR20858:SF19">
    <property type="entry name" value="PYRIDOXINE KINASE"/>
    <property type="match status" value="1"/>
</dbReference>
<evidence type="ECO:0000256" key="6">
    <source>
        <dbReference type="ARBA" id="ARBA00022777"/>
    </source>
</evidence>
<dbReference type="GO" id="GO:0008972">
    <property type="term" value="F:phosphomethylpyrimidine kinase activity"/>
    <property type="evidence" value="ECO:0007669"/>
    <property type="project" value="InterPro"/>
</dbReference>
<dbReference type="SUPFAM" id="SSF53613">
    <property type="entry name" value="Ribokinase-like"/>
    <property type="match status" value="1"/>
</dbReference>
<dbReference type="GO" id="GO:0005524">
    <property type="term" value="F:ATP binding"/>
    <property type="evidence" value="ECO:0007669"/>
    <property type="project" value="UniProtKB-KW"/>
</dbReference>
<gene>
    <name evidence="15" type="primary">thiD</name>
    <name evidence="15" type="ORF">FA707_02970</name>
</gene>
<evidence type="ECO:0000313" key="16">
    <source>
        <dbReference type="Proteomes" id="UP000298615"/>
    </source>
</evidence>
<dbReference type="KEGG" id="vao:FA707_02970"/>
<keyword evidence="6 15" id="KW-0418">Kinase</keyword>
<keyword evidence="5" id="KW-0547">Nucleotide-binding</keyword>
<accession>A0A4D7CPE5</accession>
<comment type="similarity">
    <text evidence="1">Belongs to the ThiD family.</text>
</comment>
<evidence type="ECO:0000256" key="5">
    <source>
        <dbReference type="ARBA" id="ARBA00022741"/>
    </source>
</evidence>
<dbReference type="InterPro" id="IPR004399">
    <property type="entry name" value="HMP/HMP-P_kinase_dom"/>
</dbReference>
<dbReference type="NCBIfam" id="TIGR00097">
    <property type="entry name" value="HMP-P_kinase"/>
    <property type="match status" value="1"/>
</dbReference>
<keyword evidence="3 15" id="KW-0808">Transferase</keyword>
<reference evidence="15 16" key="1">
    <citation type="submission" date="2019-04" db="EMBL/GenBank/DDBJ databases">
        <title>Vagococcus sp. nov., isolated from faeces of yaks (Bos grunniens).</title>
        <authorList>
            <person name="Ge Y."/>
        </authorList>
    </citation>
    <scope>NUCLEOTIDE SEQUENCE [LARGE SCALE GENOMIC DNA]</scope>
    <source>
        <strain evidence="15 16">MN-17</strain>
    </source>
</reference>
<evidence type="ECO:0000256" key="13">
    <source>
        <dbReference type="ARBA" id="ARBA00049293"/>
    </source>
</evidence>
<dbReference type="FunFam" id="3.40.1190.20:FF:000003">
    <property type="entry name" value="Phosphomethylpyrimidine kinase ThiD"/>
    <property type="match status" value="1"/>
</dbReference>
<feature type="domain" description="Pyridoxamine kinase/Phosphomethylpyrimidine kinase" evidence="14">
    <location>
        <begin position="12"/>
        <end position="255"/>
    </location>
</feature>
<dbReference type="EC" id="2.7.1.35" evidence="2"/>
<dbReference type="InterPro" id="IPR013749">
    <property type="entry name" value="PM/HMP-P_kinase-1"/>
</dbReference>
<dbReference type="Gene3D" id="3.40.1190.20">
    <property type="match status" value="1"/>
</dbReference>
<evidence type="ECO:0000256" key="1">
    <source>
        <dbReference type="ARBA" id="ARBA00009879"/>
    </source>
</evidence>
<comment type="catalytic activity">
    <reaction evidence="13">
        <text>pyridoxal + ATP = pyridoxal 5'-phosphate + ADP + H(+)</text>
        <dbReference type="Rhea" id="RHEA:10224"/>
        <dbReference type="ChEBI" id="CHEBI:15378"/>
        <dbReference type="ChEBI" id="CHEBI:17310"/>
        <dbReference type="ChEBI" id="CHEBI:30616"/>
        <dbReference type="ChEBI" id="CHEBI:456216"/>
        <dbReference type="ChEBI" id="CHEBI:597326"/>
        <dbReference type="EC" id="2.7.1.35"/>
    </reaction>
</comment>
<evidence type="ECO:0000256" key="8">
    <source>
        <dbReference type="ARBA" id="ARBA00022842"/>
    </source>
</evidence>
<protein>
    <recommendedName>
        <fullName evidence="2">pyridoxal kinase</fullName>
        <ecNumber evidence="2">2.7.1.35</ecNumber>
    </recommendedName>
    <alternativeName>
        <fullName evidence="10">PN/PL/PM kinase</fullName>
    </alternativeName>
    <alternativeName>
        <fullName evidence="11">Pyridoxal kinase</fullName>
    </alternativeName>
    <alternativeName>
        <fullName evidence="9">Pyridoxamine kinase</fullName>
    </alternativeName>
    <alternativeName>
        <fullName evidence="12">Vitamin B6 kinase</fullName>
    </alternativeName>
</protein>
<sequence>MTKKILTIAGSDAGGGAGIQADLKTFEEFNLFGISTITGILSVDFETNQHHLFPIPLTTINDQLTTAFSGGDIPVVKTGLLTQPEVVSLISDKLQDFSTTQLVIDPVAAVKSTDNLLQQSLLTRMIEQLLPLATIVTPNLVEAEILTGVTIENLEDMKQAAKNILSLGPKSVVIKGGARLLGDEACDLFYDGYDFTLFCSPKLNVDTNHGAGCSFSAAIAANLANGASLLTAIKISKAYVHQGIKHGVYLNSKTGYIWHGAYRETSKGRVDNDC</sequence>
<dbReference type="GO" id="GO:0009228">
    <property type="term" value="P:thiamine biosynthetic process"/>
    <property type="evidence" value="ECO:0007669"/>
    <property type="project" value="InterPro"/>
</dbReference>
<keyword evidence="4" id="KW-0479">Metal-binding</keyword>
<dbReference type="Proteomes" id="UP000298615">
    <property type="component" value="Chromosome"/>
</dbReference>
<dbReference type="CDD" id="cd01169">
    <property type="entry name" value="HMPP_kinase"/>
    <property type="match status" value="1"/>
</dbReference>
<evidence type="ECO:0000256" key="10">
    <source>
        <dbReference type="ARBA" id="ARBA00042348"/>
    </source>
</evidence>
<evidence type="ECO:0000313" key="15">
    <source>
        <dbReference type="EMBL" id="QCI85985.1"/>
    </source>
</evidence>
<evidence type="ECO:0000259" key="14">
    <source>
        <dbReference type="Pfam" id="PF08543"/>
    </source>
</evidence>
<evidence type="ECO:0000256" key="4">
    <source>
        <dbReference type="ARBA" id="ARBA00022723"/>
    </source>
</evidence>
<dbReference type="GO" id="GO:0008478">
    <property type="term" value="F:pyridoxal kinase activity"/>
    <property type="evidence" value="ECO:0007669"/>
    <property type="project" value="UniProtKB-EC"/>
</dbReference>
<dbReference type="GO" id="GO:0008902">
    <property type="term" value="F:hydroxymethylpyrimidine kinase activity"/>
    <property type="evidence" value="ECO:0007669"/>
    <property type="project" value="TreeGrafter"/>
</dbReference>
<evidence type="ECO:0000256" key="7">
    <source>
        <dbReference type="ARBA" id="ARBA00022840"/>
    </source>
</evidence>
<proteinExistence type="inferred from homology"/>
<dbReference type="GO" id="GO:0005829">
    <property type="term" value="C:cytosol"/>
    <property type="evidence" value="ECO:0007669"/>
    <property type="project" value="TreeGrafter"/>
</dbReference>
<dbReference type="InterPro" id="IPR029056">
    <property type="entry name" value="Ribokinase-like"/>
</dbReference>
<name>A0A4D7CPE5_9ENTE</name>
<organism evidence="15 16">
    <name type="scientific">Vagococcus zengguangii</name>
    <dbReference type="NCBI Taxonomy" id="2571750"/>
    <lineage>
        <taxon>Bacteria</taxon>
        <taxon>Bacillati</taxon>
        <taxon>Bacillota</taxon>
        <taxon>Bacilli</taxon>
        <taxon>Lactobacillales</taxon>
        <taxon>Enterococcaceae</taxon>
        <taxon>Vagococcus</taxon>
    </lineage>
</organism>
<evidence type="ECO:0000256" key="9">
    <source>
        <dbReference type="ARBA" id="ARBA00042307"/>
    </source>
</evidence>
<evidence type="ECO:0000256" key="11">
    <source>
        <dbReference type="ARBA" id="ARBA00042396"/>
    </source>
</evidence>
<dbReference type="GO" id="GO:0046872">
    <property type="term" value="F:metal ion binding"/>
    <property type="evidence" value="ECO:0007669"/>
    <property type="project" value="UniProtKB-KW"/>
</dbReference>
<dbReference type="RefSeq" id="WP_136952823.1">
    <property type="nucleotide sequence ID" value="NZ_CP039712.1"/>
</dbReference>
<evidence type="ECO:0000256" key="3">
    <source>
        <dbReference type="ARBA" id="ARBA00022679"/>
    </source>
</evidence>
<evidence type="ECO:0000256" key="12">
    <source>
        <dbReference type="ARBA" id="ARBA00042531"/>
    </source>
</evidence>